<protein>
    <submittedName>
        <fullName evidence="1">Uncharacterized protein</fullName>
    </submittedName>
</protein>
<dbReference type="Proteomes" id="UP001159405">
    <property type="component" value="Unassembled WGS sequence"/>
</dbReference>
<evidence type="ECO:0000313" key="1">
    <source>
        <dbReference type="EMBL" id="CAH3151049.1"/>
    </source>
</evidence>
<reference evidence="1 2" key="1">
    <citation type="submission" date="2022-05" db="EMBL/GenBank/DDBJ databases">
        <authorList>
            <consortium name="Genoscope - CEA"/>
            <person name="William W."/>
        </authorList>
    </citation>
    <scope>NUCLEOTIDE SEQUENCE [LARGE SCALE GENOMIC DNA]</scope>
</reference>
<accession>A0ABN8PU81</accession>
<organism evidence="1 2">
    <name type="scientific">Porites lobata</name>
    <dbReference type="NCBI Taxonomy" id="104759"/>
    <lineage>
        <taxon>Eukaryota</taxon>
        <taxon>Metazoa</taxon>
        <taxon>Cnidaria</taxon>
        <taxon>Anthozoa</taxon>
        <taxon>Hexacorallia</taxon>
        <taxon>Scleractinia</taxon>
        <taxon>Fungiina</taxon>
        <taxon>Poritidae</taxon>
        <taxon>Porites</taxon>
    </lineage>
</organism>
<keyword evidence="2" id="KW-1185">Reference proteome</keyword>
<sequence>MFSCKFVLGGILMAAIGDFLAFKLYPEGGSRFRWTFHQMKGNLMKVQNFTHKLADMFCNDPEQCKNASDEFFMIAASLPQDVVLQFADFMSKFGVSAKQQEGGEVNRKHSETKKAVVTYSNGNVQLQGDPNKGETIIKSLKFSSYDESNLCDVMEGIPPEEYDATVDEIAALTNMPERLKKVIKRAKNFSEGKLQAVRRLQFKTEDGNLVFGRVAVIRRGKLLDMAYSLHSVAYEVAPRQRKSENVQKLEEFFESLDGNDEGGRKEFQEITVELRDDFLAFFHKQAIEGFVKHCDPVLKALRNENKDAEILQHIGVSKDGKAVEEDKKRLIGVAKLEWAGGVREWAIFRFTKHLYSRFYFLCPVLSSEEMVKKSPPRTES</sequence>
<gene>
    <name evidence="1" type="ORF">PLOB_00048397</name>
</gene>
<comment type="caution">
    <text evidence="1">The sequence shown here is derived from an EMBL/GenBank/DDBJ whole genome shotgun (WGS) entry which is preliminary data.</text>
</comment>
<proteinExistence type="predicted"/>
<evidence type="ECO:0000313" key="2">
    <source>
        <dbReference type="Proteomes" id="UP001159405"/>
    </source>
</evidence>
<dbReference type="EMBL" id="CALNXK010000090">
    <property type="protein sequence ID" value="CAH3151049.1"/>
    <property type="molecule type" value="Genomic_DNA"/>
</dbReference>
<name>A0ABN8PU81_9CNID</name>